<dbReference type="Pfam" id="PF13646">
    <property type="entry name" value="HEAT_2"/>
    <property type="match status" value="1"/>
</dbReference>
<reference evidence="6" key="1">
    <citation type="submission" date="2020-10" db="EMBL/GenBank/DDBJ databases">
        <authorList>
            <person name="Kikuchi T."/>
        </authorList>
    </citation>
    <scope>NUCLEOTIDE SEQUENCE</scope>
    <source>
        <strain evidence="6">NKZ352</strain>
    </source>
</reference>
<keyword evidence="4" id="KW-0812">Transmembrane</keyword>
<name>A0A8S1GQK7_9PELO</name>
<dbReference type="Proteomes" id="UP000835052">
    <property type="component" value="Unassembled WGS sequence"/>
</dbReference>
<keyword evidence="4" id="KW-1133">Transmembrane helix</keyword>
<dbReference type="GO" id="GO:0034515">
    <property type="term" value="C:proteasome storage granule"/>
    <property type="evidence" value="ECO:0007669"/>
    <property type="project" value="TreeGrafter"/>
</dbReference>
<dbReference type="InterPro" id="IPR011989">
    <property type="entry name" value="ARM-like"/>
</dbReference>
<evidence type="ECO:0000256" key="3">
    <source>
        <dbReference type="SAM" id="MobiDB-lite"/>
    </source>
</evidence>
<evidence type="ECO:0000259" key="5">
    <source>
        <dbReference type="Pfam" id="PF18004"/>
    </source>
</evidence>
<evidence type="ECO:0000256" key="1">
    <source>
        <dbReference type="ARBA" id="ARBA00022737"/>
    </source>
</evidence>
<organism evidence="6 7">
    <name type="scientific">Caenorhabditis auriculariae</name>
    <dbReference type="NCBI Taxonomy" id="2777116"/>
    <lineage>
        <taxon>Eukaryota</taxon>
        <taxon>Metazoa</taxon>
        <taxon>Ecdysozoa</taxon>
        <taxon>Nematoda</taxon>
        <taxon>Chromadorea</taxon>
        <taxon>Rhabditida</taxon>
        <taxon>Rhabditina</taxon>
        <taxon>Rhabditomorpha</taxon>
        <taxon>Rhabditoidea</taxon>
        <taxon>Rhabditidae</taxon>
        <taxon>Peloderinae</taxon>
        <taxon>Caenorhabditis</taxon>
    </lineage>
</organism>
<keyword evidence="7" id="KW-1185">Reference proteome</keyword>
<dbReference type="OrthoDB" id="261572at2759"/>
<gene>
    <name evidence="6" type="ORF">CAUJ_LOCUS1150</name>
</gene>
<feature type="transmembrane region" description="Helical" evidence="4">
    <location>
        <begin position="135"/>
        <end position="155"/>
    </location>
</feature>
<proteinExistence type="predicted"/>
<dbReference type="PANTHER" id="PTHR10943:SF2">
    <property type="entry name" value="26S PROTEASOME NON-ATPASE REGULATORY SUBUNIT 1"/>
    <property type="match status" value="1"/>
</dbReference>
<dbReference type="Gene3D" id="1.25.10.10">
    <property type="entry name" value="Leucine-rich Repeat Variant"/>
    <property type="match status" value="1"/>
</dbReference>
<dbReference type="InterPro" id="IPR040623">
    <property type="entry name" value="RPN2_C"/>
</dbReference>
<evidence type="ECO:0000313" key="6">
    <source>
        <dbReference type="EMBL" id="CAD6185231.1"/>
    </source>
</evidence>
<dbReference type="InterPro" id="IPR016024">
    <property type="entry name" value="ARM-type_fold"/>
</dbReference>
<evidence type="ECO:0000256" key="4">
    <source>
        <dbReference type="SAM" id="Phobius"/>
    </source>
</evidence>
<feature type="domain" description="26S proteasome regulatory subunit RPN2 C-terminal" evidence="5">
    <location>
        <begin position="169"/>
        <end position="316"/>
    </location>
</feature>
<evidence type="ECO:0000313" key="7">
    <source>
        <dbReference type="Proteomes" id="UP000835052"/>
    </source>
</evidence>
<evidence type="ECO:0000256" key="2">
    <source>
        <dbReference type="ARBA" id="ARBA00022942"/>
    </source>
</evidence>
<dbReference type="SUPFAM" id="SSF48371">
    <property type="entry name" value="ARM repeat"/>
    <property type="match status" value="1"/>
</dbReference>
<accession>A0A8S1GQK7</accession>
<keyword evidence="1" id="KW-0677">Repeat</keyword>
<feature type="region of interest" description="Disordered" evidence="3">
    <location>
        <begin position="239"/>
        <end position="264"/>
    </location>
</feature>
<dbReference type="Pfam" id="PF18004">
    <property type="entry name" value="RPN2_C"/>
    <property type="match status" value="1"/>
</dbReference>
<dbReference type="GO" id="GO:0008540">
    <property type="term" value="C:proteasome regulatory particle, base subcomplex"/>
    <property type="evidence" value="ECO:0007669"/>
    <property type="project" value="TreeGrafter"/>
</dbReference>
<dbReference type="GO" id="GO:0043161">
    <property type="term" value="P:proteasome-mediated ubiquitin-dependent protein catabolic process"/>
    <property type="evidence" value="ECO:0007669"/>
    <property type="project" value="TreeGrafter"/>
</dbReference>
<keyword evidence="2" id="KW-0647">Proteasome</keyword>
<dbReference type="GO" id="GO:0005634">
    <property type="term" value="C:nucleus"/>
    <property type="evidence" value="ECO:0007669"/>
    <property type="project" value="TreeGrafter"/>
</dbReference>
<dbReference type="PANTHER" id="PTHR10943">
    <property type="entry name" value="26S PROTEASOME NON-ATPASE REGULATORY SUBUNIT"/>
    <property type="match status" value="1"/>
</dbReference>
<protein>
    <recommendedName>
        <fullName evidence="5">26S proteasome regulatory subunit RPN2 C-terminal domain-containing protein</fullName>
    </recommendedName>
</protein>
<dbReference type="AlphaFoldDB" id="A0A8S1GQK7"/>
<dbReference type="EMBL" id="CAJGYM010000002">
    <property type="protein sequence ID" value="CAD6185231.1"/>
    <property type="molecule type" value="Genomic_DNA"/>
</dbReference>
<keyword evidence="4" id="KW-0472">Membrane</keyword>
<sequence>MDGCCLKRTSHDPEICLSYVGMLVEHFNPYVRYGACMALGIACSGSGYKEAVAVIEPLLQAKENFVRQGAVIALSFILIQQTEGSCPNVVEFRKQITKMVSEKGEDSLVKFGSVVAQGILDAGGRNVTISLRQRAGHVDISAAIGMMLFLQYWYWHTMTNFISLAMRPTAVIALNKDLKMPKMQFKTSVKPALYAYPPPVEPKKKDEGERVETAVLSISNKKKQRRLQTMFDMRGDGFEDFGDLIPSSSSKKEEERKPVQPQDLIPSLQNPARVVRLQLKTLSLSENSRHVPIKPLNFGGVVIMKDTCPMNFEELVPSHQEATTDSPTDGKVIEERKPHAAFEIDLNEH</sequence>
<comment type="caution">
    <text evidence="6">The sequence shown here is derived from an EMBL/GenBank/DDBJ whole genome shotgun (WGS) entry which is preliminary data.</text>
</comment>